<dbReference type="SMART" id="SM00220">
    <property type="entry name" value="S_TKc"/>
    <property type="match status" value="1"/>
</dbReference>
<dbReference type="PANTHER" id="PTHR24361:SF613">
    <property type="entry name" value="NUCLEAR RECEPTOR-BINDING PROTEIN-RELATED"/>
    <property type="match status" value="1"/>
</dbReference>
<dbReference type="InterPro" id="IPR011009">
    <property type="entry name" value="Kinase-like_dom_sf"/>
</dbReference>
<feature type="binding site" evidence="3">
    <location>
        <position position="39"/>
    </location>
    <ligand>
        <name>ATP</name>
        <dbReference type="ChEBI" id="CHEBI:30616"/>
    </ligand>
</feature>
<dbReference type="InterPro" id="IPR008271">
    <property type="entry name" value="Ser/Thr_kinase_AS"/>
</dbReference>
<evidence type="ECO:0000259" key="4">
    <source>
        <dbReference type="PROSITE" id="PS50011"/>
    </source>
</evidence>
<dbReference type="PANTHER" id="PTHR24361">
    <property type="entry name" value="MITOGEN-ACTIVATED KINASE KINASE KINASE"/>
    <property type="match status" value="1"/>
</dbReference>
<evidence type="ECO:0000256" key="3">
    <source>
        <dbReference type="PROSITE-ProRule" id="PRU10141"/>
    </source>
</evidence>
<dbReference type="CDD" id="cd14014">
    <property type="entry name" value="STKc_PknB_like"/>
    <property type="match status" value="1"/>
</dbReference>
<dbReference type="Proteomes" id="UP000676194">
    <property type="component" value="Chromosome"/>
</dbReference>
<organism evidence="5 6">
    <name type="scientific">Telmatocola sphagniphila</name>
    <dbReference type="NCBI Taxonomy" id="1123043"/>
    <lineage>
        <taxon>Bacteria</taxon>
        <taxon>Pseudomonadati</taxon>
        <taxon>Planctomycetota</taxon>
        <taxon>Planctomycetia</taxon>
        <taxon>Gemmatales</taxon>
        <taxon>Gemmataceae</taxon>
    </lineage>
</organism>
<feature type="domain" description="Protein kinase" evidence="4">
    <location>
        <begin position="10"/>
        <end position="274"/>
    </location>
</feature>
<name>A0A8E6BA20_9BACT</name>
<dbReference type="SUPFAM" id="SSF56112">
    <property type="entry name" value="Protein kinase-like (PK-like)"/>
    <property type="match status" value="1"/>
</dbReference>
<keyword evidence="5" id="KW-0808">Transferase</keyword>
<dbReference type="InterPro" id="IPR053235">
    <property type="entry name" value="Ser_Thr_kinase"/>
</dbReference>
<dbReference type="AlphaFoldDB" id="A0A8E6BA20"/>
<dbReference type="PROSITE" id="PS00108">
    <property type="entry name" value="PROTEIN_KINASE_ST"/>
    <property type="match status" value="1"/>
</dbReference>
<dbReference type="PROSITE" id="PS50011">
    <property type="entry name" value="PROTEIN_KINASE_DOM"/>
    <property type="match status" value="1"/>
</dbReference>
<dbReference type="PROSITE" id="PS00107">
    <property type="entry name" value="PROTEIN_KINASE_ATP"/>
    <property type="match status" value="1"/>
</dbReference>
<evidence type="ECO:0000313" key="5">
    <source>
        <dbReference type="EMBL" id="QVL33155.1"/>
    </source>
</evidence>
<keyword evidence="2 3" id="KW-0067">ATP-binding</keyword>
<gene>
    <name evidence="5" type="ORF">KIH39_04350</name>
</gene>
<dbReference type="KEGG" id="tsph:KIH39_04350"/>
<dbReference type="RefSeq" id="WP_213498045.1">
    <property type="nucleotide sequence ID" value="NZ_CP074694.1"/>
</dbReference>
<dbReference type="InterPro" id="IPR017441">
    <property type="entry name" value="Protein_kinase_ATP_BS"/>
</dbReference>
<keyword evidence="5" id="KW-0418">Kinase</keyword>
<dbReference type="Gene3D" id="3.30.200.20">
    <property type="entry name" value="Phosphorylase Kinase, domain 1"/>
    <property type="match status" value="1"/>
</dbReference>
<evidence type="ECO:0000256" key="1">
    <source>
        <dbReference type="ARBA" id="ARBA00022741"/>
    </source>
</evidence>
<protein>
    <submittedName>
        <fullName evidence="5">Serine/threonine protein kinase</fullName>
    </submittedName>
</protein>
<dbReference type="Pfam" id="PF00069">
    <property type="entry name" value="Pkinase"/>
    <property type="match status" value="1"/>
</dbReference>
<dbReference type="InterPro" id="IPR000719">
    <property type="entry name" value="Prot_kinase_dom"/>
</dbReference>
<proteinExistence type="predicted"/>
<accession>A0A8E6BA20</accession>
<dbReference type="PIRSF" id="PIRSF000654">
    <property type="entry name" value="Integrin-linked_kinase"/>
    <property type="match status" value="1"/>
</dbReference>
<keyword evidence="6" id="KW-1185">Reference proteome</keyword>
<keyword evidence="1 3" id="KW-0547">Nucleotide-binding</keyword>
<dbReference type="GO" id="GO:0004674">
    <property type="term" value="F:protein serine/threonine kinase activity"/>
    <property type="evidence" value="ECO:0007669"/>
    <property type="project" value="UniProtKB-KW"/>
</dbReference>
<keyword evidence="5" id="KW-0723">Serine/threonine-protein kinase</keyword>
<sequence>MASISRIGKYTVVRELGQGAHSTIQLIRRMEDAREYALKIVEIDGKDDQKFLEQVQHEMRVASMLDHPNLIKLLCLEQEKDWRFRVKKVHVLIEYVNGKTLDQLPAMAMSKLVDKFLQISAGLAHMHRRGVFHADLKPNNIMMTKAGAIKILDFGLAWIKGEPKERVQGTPEYMAPETARAKVVNERSDIYNFGATMYRLTTWKLPPSVFGGLSSAVVGKSSFKSLYEEVCKVAPTVPAELGQLIDQCMKYDPNERPERMSEITARLQDVQELVGEPEEET</sequence>
<dbReference type="Gene3D" id="1.10.510.10">
    <property type="entry name" value="Transferase(Phosphotransferase) domain 1"/>
    <property type="match status" value="1"/>
</dbReference>
<evidence type="ECO:0000313" key="6">
    <source>
        <dbReference type="Proteomes" id="UP000676194"/>
    </source>
</evidence>
<dbReference type="GO" id="GO:0005524">
    <property type="term" value="F:ATP binding"/>
    <property type="evidence" value="ECO:0007669"/>
    <property type="project" value="UniProtKB-UniRule"/>
</dbReference>
<dbReference type="GO" id="GO:0005737">
    <property type="term" value="C:cytoplasm"/>
    <property type="evidence" value="ECO:0007669"/>
    <property type="project" value="TreeGrafter"/>
</dbReference>
<reference evidence="5" key="1">
    <citation type="submission" date="2021-05" db="EMBL/GenBank/DDBJ databases">
        <title>Complete genome sequence of the cellulolytic planctomycete Telmatocola sphagniphila SP2T and characterization of the first cellulase from planctomycetes.</title>
        <authorList>
            <person name="Rakitin A.L."/>
            <person name="Beletsky A.V."/>
            <person name="Naumoff D.G."/>
            <person name="Kulichevskaya I.S."/>
            <person name="Mardanov A.V."/>
            <person name="Ravin N.V."/>
            <person name="Dedysh S.N."/>
        </authorList>
    </citation>
    <scope>NUCLEOTIDE SEQUENCE</scope>
    <source>
        <strain evidence="5">SP2T</strain>
    </source>
</reference>
<evidence type="ECO:0000256" key="2">
    <source>
        <dbReference type="ARBA" id="ARBA00022840"/>
    </source>
</evidence>
<dbReference type="EMBL" id="CP074694">
    <property type="protein sequence ID" value="QVL33155.1"/>
    <property type="molecule type" value="Genomic_DNA"/>
</dbReference>